<dbReference type="EMBL" id="BMZF01000012">
    <property type="protein sequence ID" value="GHA61865.1"/>
    <property type="molecule type" value="Genomic_DNA"/>
</dbReference>
<comment type="caution">
    <text evidence="1">The sequence shown here is derived from an EMBL/GenBank/DDBJ whole genome shotgun (WGS) entry which is preliminary data.</text>
</comment>
<dbReference type="PANTHER" id="PTHR37950:SF1">
    <property type="entry name" value="4-HYDROXYPHENYLACETATE CATABOLISM PROTEIN"/>
    <property type="match status" value="1"/>
</dbReference>
<proteinExistence type="predicted"/>
<name>A0ABQ3DD47_9RHOB</name>
<sequence>MPHFHIEYSANLEDVIDMAALCQEIRAEAAKIDAFPTPGIRVRATRVDHFAMADGNPKHGFIDLSVRLREGRAPDVKHAAITRLFEVLKDFVAPAMATRSIALSSEMRDINADLSPKFGNVRDHLEDPQ</sequence>
<organism evidence="1 2">
    <name type="scientific">Paramylibacter ulvae</name>
    <dbReference type="NCBI Taxonomy" id="1651968"/>
    <lineage>
        <taxon>Bacteria</taxon>
        <taxon>Pseudomonadati</taxon>
        <taxon>Pseudomonadota</taxon>
        <taxon>Alphaproteobacteria</taxon>
        <taxon>Rhodobacterales</taxon>
        <taxon>Paracoccaceae</taxon>
        <taxon>Paramylibacter</taxon>
    </lineage>
</organism>
<dbReference type="SUPFAM" id="SSF55331">
    <property type="entry name" value="Tautomerase/MIF"/>
    <property type="match status" value="1"/>
</dbReference>
<dbReference type="InterPro" id="IPR014347">
    <property type="entry name" value="Tautomerase/MIF_sf"/>
</dbReference>
<protein>
    <submittedName>
        <fullName evidence="1">5-carboxymethyl-2-hydroxymuconate isomerase</fullName>
    </submittedName>
</protein>
<dbReference type="CDD" id="cd00580">
    <property type="entry name" value="CHMI"/>
    <property type="match status" value="1"/>
</dbReference>
<dbReference type="Proteomes" id="UP000634455">
    <property type="component" value="Unassembled WGS sequence"/>
</dbReference>
<dbReference type="Pfam" id="PF02962">
    <property type="entry name" value="CHMI"/>
    <property type="match status" value="1"/>
</dbReference>
<dbReference type="Gene3D" id="3.30.429.10">
    <property type="entry name" value="Macrophage Migration Inhibitory Factor"/>
    <property type="match status" value="1"/>
</dbReference>
<dbReference type="PANTHER" id="PTHR37950">
    <property type="entry name" value="4-HYDROXYPHENYLACETATE CATABOLISM PROTEIN"/>
    <property type="match status" value="1"/>
</dbReference>
<dbReference type="InterPro" id="IPR004220">
    <property type="entry name" value="5-COMe_2-OHmuconate_Isoase"/>
</dbReference>
<evidence type="ECO:0000313" key="2">
    <source>
        <dbReference type="Proteomes" id="UP000634455"/>
    </source>
</evidence>
<evidence type="ECO:0000313" key="1">
    <source>
        <dbReference type="EMBL" id="GHA61865.1"/>
    </source>
</evidence>
<gene>
    <name evidence="1" type="primary">hpcD</name>
    <name evidence="1" type="ORF">GCM10008927_29150</name>
</gene>
<dbReference type="GO" id="GO:0016853">
    <property type="term" value="F:isomerase activity"/>
    <property type="evidence" value="ECO:0007669"/>
    <property type="project" value="UniProtKB-KW"/>
</dbReference>
<dbReference type="RefSeq" id="WP_189641479.1">
    <property type="nucleotide sequence ID" value="NZ_BMZF01000012.1"/>
</dbReference>
<accession>A0ABQ3DD47</accession>
<reference evidence="2" key="1">
    <citation type="journal article" date="2019" name="Int. J. Syst. Evol. Microbiol.">
        <title>The Global Catalogue of Microorganisms (GCM) 10K type strain sequencing project: providing services to taxonomists for standard genome sequencing and annotation.</title>
        <authorList>
            <consortium name="The Broad Institute Genomics Platform"/>
            <consortium name="The Broad Institute Genome Sequencing Center for Infectious Disease"/>
            <person name="Wu L."/>
            <person name="Ma J."/>
        </authorList>
    </citation>
    <scope>NUCLEOTIDE SEQUENCE [LARGE SCALE GENOMIC DNA]</scope>
    <source>
        <strain evidence="2">KCTC 32465</strain>
    </source>
</reference>
<keyword evidence="1" id="KW-0413">Isomerase</keyword>
<keyword evidence="2" id="KW-1185">Reference proteome</keyword>